<dbReference type="InterPro" id="IPR014044">
    <property type="entry name" value="CAP_dom"/>
</dbReference>
<dbReference type="SMART" id="SM00198">
    <property type="entry name" value="SCP"/>
    <property type="match status" value="1"/>
</dbReference>
<feature type="compositionally biased region" description="Pro residues" evidence="1">
    <location>
        <begin position="83"/>
        <end position="95"/>
    </location>
</feature>
<comment type="caution">
    <text evidence="4">The sequence shown here is derived from an EMBL/GenBank/DDBJ whole genome shotgun (WGS) entry which is preliminary data.</text>
</comment>
<feature type="chain" id="PRO_5041954283" evidence="2">
    <location>
        <begin position="18"/>
        <end position="259"/>
    </location>
</feature>
<feature type="region of interest" description="Disordered" evidence="1">
    <location>
        <begin position="83"/>
        <end position="128"/>
    </location>
</feature>
<feature type="domain" description="SCP" evidence="3">
    <location>
        <begin position="126"/>
        <end position="248"/>
    </location>
</feature>
<dbReference type="Proteomes" id="UP001221413">
    <property type="component" value="Unassembled WGS sequence"/>
</dbReference>
<dbReference type="PANTHER" id="PTHR10334">
    <property type="entry name" value="CYSTEINE-RICH SECRETORY PROTEIN-RELATED"/>
    <property type="match status" value="1"/>
</dbReference>
<feature type="compositionally biased region" description="Basic and acidic residues" evidence="1">
    <location>
        <begin position="96"/>
        <end position="112"/>
    </location>
</feature>
<dbReference type="Gene3D" id="3.40.33.10">
    <property type="entry name" value="CAP"/>
    <property type="match status" value="1"/>
</dbReference>
<dbReference type="InterPro" id="IPR001283">
    <property type="entry name" value="CRISP-related"/>
</dbReference>
<reference evidence="4" key="1">
    <citation type="submission" date="2023-01" db="EMBL/GenBank/DDBJ databases">
        <title>The chitinases involved in constricting ring structure development in the nematode-trapping fungus Drechslerella dactyloides.</title>
        <authorList>
            <person name="Wang R."/>
            <person name="Zhang L."/>
            <person name="Tang P."/>
            <person name="Li S."/>
            <person name="Liang L."/>
        </authorList>
    </citation>
    <scope>NUCLEOTIDE SEQUENCE</scope>
    <source>
        <strain evidence="4">YMF1.00031</strain>
    </source>
</reference>
<dbReference type="InterPro" id="IPR018244">
    <property type="entry name" value="Allrgn_V5/Tpx1_CS"/>
</dbReference>
<dbReference type="EMBL" id="JAQGDS010000003">
    <property type="protein sequence ID" value="KAJ6262182.1"/>
    <property type="molecule type" value="Genomic_DNA"/>
</dbReference>
<dbReference type="PRINTS" id="PR00837">
    <property type="entry name" value="V5TPXLIKE"/>
</dbReference>
<dbReference type="Pfam" id="PF00188">
    <property type="entry name" value="CAP"/>
    <property type="match status" value="1"/>
</dbReference>
<evidence type="ECO:0000313" key="5">
    <source>
        <dbReference type="Proteomes" id="UP001221413"/>
    </source>
</evidence>
<dbReference type="PROSITE" id="PS01009">
    <property type="entry name" value="CRISP_1"/>
    <property type="match status" value="1"/>
</dbReference>
<proteinExistence type="predicted"/>
<keyword evidence="2" id="KW-0732">Signal</keyword>
<evidence type="ECO:0000256" key="1">
    <source>
        <dbReference type="SAM" id="MobiDB-lite"/>
    </source>
</evidence>
<organism evidence="4 5">
    <name type="scientific">Drechslerella dactyloides</name>
    <name type="common">Nematode-trapping fungus</name>
    <name type="synonym">Arthrobotrys dactyloides</name>
    <dbReference type="NCBI Taxonomy" id="74499"/>
    <lineage>
        <taxon>Eukaryota</taxon>
        <taxon>Fungi</taxon>
        <taxon>Dikarya</taxon>
        <taxon>Ascomycota</taxon>
        <taxon>Pezizomycotina</taxon>
        <taxon>Orbiliomycetes</taxon>
        <taxon>Orbiliales</taxon>
        <taxon>Orbiliaceae</taxon>
        <taxon>Drechslerella</taxon>
    </lineage>
</organism>
<evidence type="ECO:0000259" key="3">
    <source>
        <dbReference type="SMART" id="SM00198"/>
    </source>
</evidence>
<name>A0AAD6J4Z0_DREDA</name>
<feature type="compositionally biased region" description="Pro residues" evidence="1">
    <location>
        <begin position="113"/>
        <end position="122"/>
    </location>
</feature>
<gene>
    <name evidence="4" type="ORF">Dda_2987</name>
</gene>
<dbReference type="InterPro" id="IPR035940">
    <property type="entry name" value="CAP_sf"/>
</dbReference>
<keyword evidence="5" id="KW-1185">Reference proteome</keyword>
<sequence length="259" mass="28205">MRSAVLSMVVLAAAALAAPVKNCKLKKVRHTAVAYVDTTVTKTVYVTEVAVPPQAEPTTTIVYGQAEPVIYVTTITNVYVPEPSPQPPVYSPEPAPEPKPEPKPSPKPEPKPSPKPAPPPVEAPNSEADSCLKTHNTFRAAHGAGPLTWNQKLADYAEQYTGDCQMHHSGGPYGENLAMGYQSVEAAITAWYNEKDQYDPNSPGFQSSTGHYTQLVWKATTEIGCYNRKCGNQDYLMCEYSVPGNMVGNNGQYFRDNVQ</sequence>
<evidence type="ECO:0000256" key="2">
    <source>
        <dbReference type="SAM" id="SignalP"/>
    </source>
</evidence>
<dbReference type="AlphaFoldDB" id="A0AAD6J4Z0"/>
<dbReference type="SUPFAM" id="SSF55797">
    <property type="entry name" value="PR-1-like"/>
    <property type="match status" value="1"/>
</dbReference>
<dbReference type="GO" id="GO:0005576">
    <property type="term" value="C:extracellular region"/>
    <property type="evidence" value="ECO:0007669"/>
    <property type="project" value="InterPro"/>
</dbReference>
<feature type="signal peptide" evidence="2">
    <location>
        <begin position="1"/>
        <end position="17"/>
    </location>
</feature>
<accession>A0AAD6J4Z0</accession>
<protein>
    <submittedName>
        <fullName evidence="4">Ophanin</fullName>
    </submittedName>
</protein>
<evidence type="ECO:0000313" key="4">
    <source>
        <dbReference type="EMBL" id="KAJ6262182.1"/>
    </source>
</evidence>